<dbReference type="InterPro" id="IPR042099">
    <property type="entry name" value="ANL_N_sf"/>
</dbReference>
<comment type="caution">
    <text evidence="3">The sequence shown here is derived from an EMBL/GenBank/DDBJ whole genome shotgun (WGS) entry which is preliminary data.</text>
</comment>
<evidence type="ECO:0000313" key="4">
    <source>
        <dbReference type="Proteomes" id="UP001165685"/>
    </source>
</evidence>
<gene>
    <name evidence="3" type="ORF">O4U47_17580</name>
</gene>
<dbReference type="Pfam" id="PF13193">
    <property type="entry name" value="AMP-binding_C"/>
    <property type="match status" value="1"/>
</dbReference>
<dbReference type="Proteomes" id="UP001165685">
    <property type="component" value="Unassembled WGS sequence"/>
</dbReference>
<dbReference type="InterPro" id="IPR050237">
    <property type="entry name" value="ATP-dep_AMP-bd_enzyme"/>
</dbReference>
<name>A0ABT4TNQ6_9ACTN</name>
<evidence type="ECO:0000313" key="3">
    <source>
        <dbReference type="EMBL" id="MDA2806327.1"/>
    </source>
</evidence>
<dbReference type="Gene3D" id="3.30.300.30">
    <property type="match status" value="1"/>
</dbReference>
<dbReference type="SUPFAM" id="SSF56801">
    <property type="entry name" value="Acetyl-CoA synthetase-like"/>
    <property type="match status" value="1"/>
</dbReference>
<accession>A0ABT4TNQ6</accession>
<feature type="domain" description="AMP-binding enzyme C-terminal" evidence="2">
    <location>
        <begin position="434"/>
        <end position="510"/>
    </location>
</feature>
<protein>
    <submittedName>
        <fullName evidence="3">Class I adenylate-forming enzyme family protein</fullName>
    </submittedName>
</protein>
<sequence>MEQNPQAAPAADPFGNYGYAILTAGALAAPDRMALTYMGERRFTYGELNRAVDRRAHALARAGAAPGRRVAALLTETVAVAEVYLALFKSGAVTAALNPYWDADVLAEVVSRSGATAFVYDAGAEEAVRAVRPRLPGVSSWIRVGGPSGEDADTVDLDALGADVPDTEPPVHGSGDDPLALFYTSGSTGLPKPVVHTHASALATARLWQDIPGGPDGVFGTGAIIWGIGFPAIAGPALYGRMHLVLEQDWGPENFLRAVPRERVTHVSLIPGFFSALLSESGHEKADLSSLTTVVLGGEPIAPALLARIKDRLPQARVYGYYGQTEAPYSVSGRIDDGTWDRRSSGRARTGFAVRVTDPDGRPVVGEAGEINLAGPHRMAGYDGLPEATAEVLRGVWYVGGDLGVLDADGNLQVLGRRSDAILKGGVWTQPARVEEAAQEVEGVADCGAVGVPENPDGAEAAEQRILLAVVPKAGSAVTPEGVARELSDRLPEHRRPDAVVVADGLPRTQDASGGPGKLLRRRIRDLYGHRAE</sequence>
<proteinExistence type="predicted"/>
<dbReference type="EMBL" id="JAQFWP010000033">
    <property type="protein sequence ID" value="MDA2806327.1"/>
    <property type="molecule type" value="Genomic_DNA"/>
</dbReference>
<dbReference type="Pfam" id="PF00501">
    <property type="entry name" value="AMP-binding"/>
    <property type="match status" value="1"/>
</dbReference>
<dbReference type="PANTHER" id="PTHR43767">
    <property type="entry name" value="LONG-CHAIN-FATTY-ACID--COA LIGASE"/>
    <property type="match status" value="1"/>
</dbReference>
<reference evidence="3" key="1">
    <citation type="submission" date="2023-01" db="EMBL/GenBank/DDBJ databases">
        <title>Draft genome sequence of Nocardiopsis sp. LSu2-4 isolated from halophytes.</title>
        <authorList>
            <person name="Duangmal K."/>
            <person name="Chantavorakit T."/>
        </authorList>
    </citation>
    <scope>NUCLEOTIDE SEQUENCE</scope>
    <source>
        <strain evidence="3">LSu2-4</strain>
    </source>
</reference>
<dbReference type="CDD" id="cd04433">
    <property type="entry name" value="AFD_class_I"/>
    <property type="match status" value="1"/>
</dbReference>
<dbReference type="Gene3D" id="3.40.50.12780">
    <property type="entry name" value="N-terminal domain of ligase-like"/>
    <property type="match status" value="1"/>
</dbReference>
<organism evidence="3 4">
    <name type="scientific">Nocardiopsis suaedae</name>
    <dbReference type="NCBI Taxonomy" id="3018444"/>
    <lineage>
        <taxon>Bacteria</taxon>
        <taxon>Bacillati</taxon>
        <taxon>Actinomycetota</taxon>
        <taxon>Actinomycetes</taxon>
        <taxon>Streptosporangiales</taxon>
        <taxon>Nocardiopsidaceae</taxon>
        <taxon>Nocardiopsis</taxon>
    </lineage>
</organism>
<dbReference type="InterPro" id="IPR000873">
    <property type="entry name" value="AMP-dep_synth/lig_dom"/>
</dbReference>
<evidence type="ECO:0000259" key="1">
    <source>
        <dbReference type="Pfam" id="PF00501"/>
    </source>
</evidence>
<keyword evidence="4" id="KW-1185">Reference proteome</keyword>
<dbReference type="InterPro" id="IPR020845">
    <property type="entry name" value="AMP-binding_CS"/>
</dbReference>
<dbReference type="InterPro" id="IPR045851">
    <property type="entry name" value="AMP-bd_C_sf"/>
</dbReference>
<dbReference type="InterPro" id="IPR025110">
    <property type="entry name" value="AMP-bd_C"/>
</dbReference>
<dbReference type="PANTHER" id="PTHR43767:SF1">
    <property type="entry name" value="NONRIBOSOMAL PEPTIDE SYNTHASE PES1 (EUROFUNG)-RELATED"/>
    <property type="match status" value="1"/>
</dbReference>
<dbReference type="PROSITE" id="PS00455">
    <property type="entry name" value="AMP_BINDING"/>
    <property type="match status" value="1"/>
</dbReference>
<feature type="domain" description="AMP-dependent synthetase/ligase" evidence="1">
    <location>
        <begin position="28"/>
        <end position="382"/>
    </location>
</feature>
<dbReference type="RefSeq" id="WP_270678971.1">
    <property type="nucleotide sequence ID" value="NZ_JAQFWP010000033.1"/>
</dbReference>
<evidence type="ECO:0000259" key="2">
    <source>
        <dbReference type="Pfam" id="PF13193"/>
    </source>
</evidence>